<evidence type="ECO:0000313" key="4">
    <source>
        <dbReference type="Proteomes" id="UP000219636"/>
    </source>
</evidence>
<dbReference type="SUPFAM" id="SSF52980">
    <property type="entry name" value="Restriction endonuclease-like"/>
    <property type="match status" value="1"/>
</dbReference>
<dbReference type="GO" id="GO:0003677">
    <property type="term" value="F:DNA binding"/>
    <property type="evidence" value="ECO:0007669"/>
    <property type="project" value="InterPro"/>
</dbReference>
<dbReference type="Gene3D" id="2.40.330.10">
    <property type="entry name" value="DNA-binding pseudobarrel domain"/>
    <property type="match status" value="1"/>
</dbReference>
<dbReference type="SUPFAM" id="SSF101936">
    <property type="entry name" value="DNA-binding pseudobarrel domain"/>
    <property type="match status" value="1"/>
</dbReference>
<accession>A0A285SQM9</accession>
<dbReference type="InterPro" id="IPR023372">
    <property type="entry name" value="Rest_endonuc_II_EcoRII_N"/>
</dbReference>
<proteinExistence type="predicted"/>
<evidence type="ECO:0000259" key="1">
    <source>
        <dbReference type="Pfam" id="PF09019"/>
    </source>
</evidence>
<protein>
    <submittedName>
        <fullName evidence="3">Restriction endonuclease EcoRII</fullName>
    </submittedName>
</protein>
<dbReference type="Gene3D" id="3.40.91.80">
    <property type="match status" value="1"/>
</dbReference>
<dbReference type="InterPro" id="IPR038365">
    <property type="entry name" value="EcoRII_C_sf"/>
</dbReference>
<dbReference type="Pfam" id="PF09019">
    <property type="entry name" value="EcoRII-C"/>
    <property type="match status" value="1"/>
</dbReference>
<dbReference type="RefSeq" id="WP_097073337.1">
    <property type="nucleotide sequence ID" value="NZ_OBMQ01000005.1"/>
</dbReference>
<feature type="domain" description="Restriction endonuclease type II EcoRII N-terminal" evidence="2">
    <location>
        <begin position="2"/>
        <end position="107"/>
    </location>
</feature>
<dbReference type="GO" id="GO:0009307">
    <property type="term" value="P:DNA restriction-modification system"/>
    <property type="evidence" value="ECO:0007669"/>
    <property type="project" value="InterPro"/>
</dbReference>
<keyword evidence="3" id="KW-0255">Endonuclease</keyword>
<dbReference type="AlphaFoldDB" id="A0A285SQM9"/>
<dbReference type="InterPro" id="IPR015300">
    <property type="entry name" value="DNA-bd_pseudobarrel_sf"/>
</dbReference>
<organism evidence="3 4">
    <name type="scientific">Ureibacillus xyleni</name>
    <dbReference type="NCBI Taxonomy" id="614648"/>
    <lineage>
        <taxon>Bacteria</taxon>
        <taxon>Bacillati</taxon>
        <taxon>Bacillota</taxon>
        <taxon>Bacilli</taxon>
        <taxon>Bacillales</taxon>
        <taxon>Caryophanaceae</taxon>
        <taxon>Ureibacillus</taxon>
    </lineage>
</organism>
<dbReference type="Pfam" id="PF09217">
    <property type="entry name" value="EcoRII-N"/>
    <property type="match status" value="1"/>
</dbReference>
<gene>
    <name evidence="3" type="ORF">SAMN05880501_10569</name>
</gene>
<keyword evidence="4" id="KW-1185">Reference proteome</keyword>
<dbReference type="InterPro" id="IPR015109">
    <property type="entry name" value="Restrct_endonuc_II_EcoRII_C"/>
</dbReference>
<evidence type="ECO:0000259" key="2">
    <source>
        <dbReference type="Pfam" id="PF09217"/>
    </source>
</evidence>
<sequence length="365" mass="42961">MVAFFVFISANDVGINGAHQEGIYLNKKAWNLFFDEPIPPTGILDKQVKIHINDWKPFESRIVYYSSKKEFRITQFWTNTPFEKSEAVGTLLVFIPVSPQDYNVYLFNTDDEMEEFIDTFSLSLLNNFAIYRKEKGQEIAVEQTLEDIIGQVIEGMGNFPTTTEMSKLARSIYRKKMTPDKNLLKWVETEYTVFRMLEERIYKDQLSKPFRDIESLIEFANMALNRRKSRAGKSLENHLNYIFASANLPFENPGRTEGNKKPDFLFPSTKEYQNNHYPENKLIMLGAKTTCKDRWRQVLNEANRIPHKHLLTLQQGISKNQMDEMNEENLTLVVPKPLHRYYPKEYQDRLWTVEQFIQYAKVKCL</sequence>
<keyword evidence="3" id="KW-0540">Nuclease</keyword>
<keyword evidence="3" id="KW-0378">Hydrolase</keyword>
<name>A0A285SQM9_9BACL</name>
<dbReference type="Proteomes" id="UP000219636">
    <property type="component" value="Unassembled WGS sequence"/>
</dbReference>
<dbReference type="OrthoDB" id="9797574at2"/>
<dbReference type="EMBL" id="OBMQ01000005">
    <property type="protein sequence ID" value="SOC08371.1"/>
    <property type="molecule type" value="Genomic_DNA"/>
</dbReference>
<evidence type="ECO:0000313" key="3">
    <source>
        <dbReference type="EMBL" id="SOC08371.1"/>
    </source>
</evidence>
<dbReference type="GO" id="GO:0009036">
    <property type="term" value="F:type II site-specific deoxyribonuclease activity"/>
    <property type="evidence" value="ECO:0007669"/>
    <property type="project" value="InterPro"/>
</dbReference>
<feature type="domain" description="Restriction endonuclease type II EcoRII C-terminal" evidence="1">
    <location>
        <begin position="194"/>
        <end position="357"/>
    </location>
</feature>
<reference evidence="4" key="1">
    <citation type="submission" date="2017-08" db="EMBL/GenBank/DDBJ databases">
        <authorList>
            <person name="Varghese N."/>
            <person name="Submissions S."/>
        </authorList>
    </citation>
    <scope>NUCLEOTIDE SEQUENCE [LARGE SCALE GENOMIC DNA]</scope>
    <source>
        <strain evidence="4">JC22</strain>
    </source>
</reference>
<dbReference type="InterPro" id="IPR011335">
    <property type="entry name" value="Restrct_endonuc-II-like"/>
</dbReference>